<gene>
    <name evidence="5" type="ordered locus">BMAA2003</name>
</gene>
<evidence type="ECO:0000259" key="4">
    <source>
        <dbReference type="Pfam" id="PF01648"/>
    </source>
</evidence>
<reference evidence="5 6" key="1">
    <citation type="journal article" date="2004" name="Proc. Natl. Acad. Sci. U.S.A.">
        <title>Structural flexibility in the Burkholderia mallei genome.</title>
        <authorList>
            <person name="Nierman W.C."/>
            <person name="DeShazer D."/>
            <person name="Kim H.S."/>
            <person name="Tettelin H."/>
            <person name="Nelson K.E."/>
            <person name="Feldblyum T."/>
            <person name="Ulrich R.L."/>
            <person name="Ronning C.M."/>
            <person name="Brinkac L.M."/>
            <person name="Daugherty S.C."/>
            <person name="Davidsen T.D."/>
            <person name="Deboy R.T."/>
            <person name="Dimitrov G."/>
            <person name="Dodson R.J."/>
            <person name="Durkin A.S."/>
            <person name="Gwinn M.L."/>
            <person name="Haft D.H."/>
            <person name="Khouri H."/>
            <person name="Kolonay J.F."/>
            <person name="Madupu R."/>
            <person name="Mohammoud Y."/>
            <person name="Nelson W.C."/>
            <person name="Radune D."/>
            <person name="Romero C.M."/>
            <person name="Sarria S."/>
            <person name="Selengut J."/>
            <person name="Shamblin C."/>
            <person name="Sullivan S.A."/>
            <person name="White O."/>
            <person name="Yu Y."/>
            <person name="Zafar N."/>
            <person name="Zhou L."/>
            <person name="Fraser C.M."/>
        </authorList>
    </citation>
    <scope>NUCLEOTIDE SEQUENCE [LARGE SCALE GENOMIC DNA]</scope>
    <source>
        <strain evidence="5 6">ATCC 23344</strain>
    </source>
</reference>
<evidence type="ECO:0000256" key="1">
    <source>
        <dbReference type="ARBA" id="ARBA00010990"/>
    </source>
</evidence>
<dbReference type="HOGENOM" id="CLU_057011_4_0_4"/>
<evidence type="ECO:0000313" key="5">
    <source>
        <dbReference type="EMBL" id="AAU45613.1"/>
    </source>
</evidence>
<name>A0A0H2WAU2_BURMA</name>
<dbReference type="eggNOG" id="COG2091">
    <property type="taxonomic scope" value="Bacteria"/>
</dbReference>
<keyword evidence="2 5" id="KW-0808">Transferase</keyword>
<dbReference type="EMBL" id="CP000011">
    <property type="protein sequence ID" value="AAU45613.1"/>
    <property type="molecule type" value="Genomic_DNA"/>
</dbReference>
<protein>
    <submittedName>
        <fullName evidence="5">4'-phosphopantetheinyl transferase family protein</fullName>
    </submittedName>
</protein>
<dbReference type="InterPro" id="IPR050559">
    <property type="entry name" value="P-Pant_transferase_sf"/>
</dbReference>
<evidence type="ECO:0000256" key="3">
    <source>
        <dbReference type="SAM" id="MobiDB-lite"/>
    </source>
</evidence>
<dbReference type="AlphaFoldDB" id="A0A0H2WAU2"/>
<evidence type="ECO:0000313" key="6">
    <source>
        <dbReference type="Proteomes" id="UP000006693"/>
    </source>
</evidence>
<dbReference type="Pfam" id="PF01648">
    <property type="entry name" value="ACPS"/>
    <property type="match status" value="1"/>
</dbReference>
<dbReference type="PATRIC" id="fig|243160.12.peg.5626"/>
<dbReference type="Proteomes" id="UP000006693">
    <property type="component" value="Chromosome 2"/>
</dbReference>
<dbReference type="InterPro" id="IPR008278">
    <property type="entry name" value="4-PPantetheinyl_Trfase_dom"/>
</dbReference>
<dbReference type="Gene3D" id="3.90.470.20">
    <property type="entry name" value="4'-phosphopantetheinyl transferase domain"/>
    <property type="match status" value="2"/>
</dbReference>
<feature type="domain" description="4'-phosphopantetheinyl transferase" evidence="4">
    <location>
        <begin position="137"/>
        <end position="240"/>
    </location>
</feature>
<accession>A0A0H2WAU2</accession>
<dbReference type="SUPFAM" id="SSF56214">
    <property type="entry name" value="4'-phosphopantetheinyl transferase"/>
    <property type="match status" value="2"/>
</dbReference>
<dbReference type="GO" id="GO:0019878">
    <property type="term" value="P:lysine biosynthetic process via aminoadipic acid"/>
    <property type="evidence" value="ECO:0007669"/>
    <property type="project" value="TreeGrafter"/>
</dbReference>
<feature type="compositionally biased region" description="Polar residues" evidence="3">
    <location>
        <begin position="1"/>
        <end position="18"/>
    </location>
</feature>
<dbReference type="GO" id="GO:0008897">
    <property type="term" value="F:holo-[acyl-carrier-protein] synthase activity"/>
    <property type="evidence" value="ECO:0007669"/>
    <property type="project" value="InterPro"/>
</dbReference>
<organism evidence="5 6">
    <name type="scientific">Burkholderia mallei (strain ATCC 23344)</name>
    <dbReference type="NCBI Taxonomy" id="243160"/>
    <lineage>
        <taxon>Bacteria</taxon>
        <taxon>Pseudomonadati</taxon>
        <taxon>Pseudomonadota</taxon>
        <taxon>Betaproteobacteria</taxon>
        <taxon>Burkholderiales</taxon>
        <taxon>Burkholderiaceae</taxon>
        <taxon>Burkholderia</taxon>
        <taxon>pseudomallei group</taxon>
    </lineage>
</organism>
<comment type="similarity">
    <text evidence="1">Belongs to the P-Pant transferase superfamily. Gsp/Sfp/HetI/AcpT family.</text>
</comment>
<dbReference type="KEGG" id="bma:BMAA2003"/>
<dbReference type="GO" id="GO:0000287">
    <property type="term" value="F:magnesium ion binding"/>
    <property type="evidence" value="ECO:0007669"/>
    <property type="project" value="InterPro"/>
</dbReference>
<dbReference type="InterPro" id="IPR037143">
    <property type="entry name" value="4-PPantetheinyl_Trfase_dom_sf"/>
</dbReference>
<feature type="region of interest" description="Disordered" evidence="3">
    <location>
        <begin position="1"/>
        <end position="23"/>
    </location>
</feature>
<dbReference type="GO" id="GO:0005829">
    <property type="term" value="C:cytosol"/>
    <property type="evidence" value="ECO:0007669"/>
    <property type="project" value="TreeGrafter"/>
</dbReference>
<evidence type="ECO:0000256" key="2">
    <source>
        <dbReference type="ARBA" id="ARBA00022679"/>
    </source>
</evidence>
<dbReference type="PANTHER" id="PTHR12215">
    <property type="entry name" value="PHOSPHOPANTETHEINE TRANSFERASE"/>
    <property type="match status" value="1"/>
</dbReference>
<sequence length="275" mass="30482">MTNRMTNASTTLPTTNASPVPPLGERDAHVWYARTAACDTPALRERYRALLSAEERERLGRFAFDHLKLEYLVTRALCRTVLSAYVDAVAPEQWRFRANAHGRPEIDAGDARPPLRFNLSNARSIVACVITRTADAGIDVEERARSNDLDGIAASHFSASERAAFFALPPDARRTRFFELWTLKEAYIKARGVGLSIDLGEFSFALPAQPVRIAFDRHVDDDASHWQFALLDVGAEHQMALGIRDPHAAARPFDITMREIVPEPAASARCAAALD</sequence>
<dbReference type="PANTHER" id="PTHR12215:SF10">
    <property type="entry name" value="L-AMINOADIPATE-SEMIALDEHYDE DEHYDROGENASE-PHOSPHOPANTETHEINYL TRANSFERASE"/>
    <property type="match status" value="1"/>
</dbReference>
<keyword evidence="6" id="KW-1185">Reference proteome</keyword>
<proteinExistence type="inferred from homology"/>